<gene>
    <name evidence="3" type="ORF">BRAA03T13388Z</name>
    <name evidence="4" type="ORF">BRAA07T27859Z</name>
    <name evidence="5" type="ORF">BRAA10T42506Z</name>
    <name evidence="2" type="ORF">BRAPAZ1V2_A03P13870.2</name>
</gene>
<feature type="region of interest" description="Disordered" evidence="1">
    <location>
        <begin position="1"/>
        <end position="28"/>
    </location>
</feature>
<evidence type="ECO:0000313" key="2">
    <source>
        <dbReference type="EMBL" id="CAG7880044.1"/>
    </source>
</evidence>
<dbReference type="EMBL" id="LR031574">
    <property type="protein sequence ID" value="VDC95135.1"/>
    <property type="molecule type" value="Genomic_DNA"/>
</dbReference>
<name>A0A3P6AZ97_BRACM</name>
<organism evidence="4">
    <name type="scientific">Brassica campestris</name>
    <name type="common">Field mustard</name>
    <dbReference type="NCBI Taxonomy" id="3711"/>
    <lineage>
        <taxon>Eukaryota</taxon>
        <taxon>Viridiplantae</taxon>
        <taxon>Streptophyta</taxon>
        <taxon>Embryophyta</taxon>
        <taxon>Tracheophyta</taxon>
        <taxon>Spermatophyta</taxon>
        <taxon>Magnoliopsida</taxon>
        <taxon>eudicotyledons</taxon>
        <taxon>Gunneridae</taxon>
        <taxon>Pentapetalae</taxon>
        <taxon>rosids</taxon>
        <taxon>malvids</taxon>
        <taxon>Brassicales</taxon>
        <taxon>Brassicaceae</taxon>
        <taxon>Brassiceae</taxon>
        <taxon>Brassica</taxon>
    </lineage>
</organism>
<evidence type="ECO:0000313" key="4">
    <source>
        <dbReference type="EMBL" id="VDC95135.1"/>
    </source>
</evidence>
<dbReference type="EMBL" id="LR031572">
    <property type="protein sequence ID" value="VDC82170.1"/>
    <property type="molecule type" value="Genomic_DNA"/>
</dbReference>
<evidence type="ECO:0000256" key="1">
    <source>
        <dbReference type="SAM" id="MobiDB-lite"/>
    </source>
</evidence>
<dbReference type="EMBL" id="LS974619">
    <property type="protein sequence ID" value="CAG7880044.1"/>
    <property type="molecule type" value="Genomic_DNA"/>
</dbReference>
<dbReference type="AlphaFoldDB" id="A0A3P6AZ97"/>
<dbReference type="Proteomes" id="UP000694005">
    <property type="component" value="Chromosome A03"/>
</dbReference>
<dbReference type="EMBL" id="LR031577">
    <property type="protein sequence ID" value="VDD16793.1"/>
    <property type="molecule type" value="Genomic_DNA"/>
</dbReference>
<protein>
    <submittedName>
        <fullName evidence="2">Uncharacterized protein</fullName>
    </submittedName>
</protein>
<evidence type="ECO:0000313" key="3">
    <source>
        <dbReference type="EMBL" id="VDC82170.1"/>
    </source>
</evidence>
<proteinExistence type="predicted"/>
<sequence length="59" mass="6752">MIILADSRHQRNKRPHYHPLNPNKSGGGTHKKVISYQILSSLESDFIKLTLLFSFLDST</sequence>
<evidence type="ECO:0000313" key="5">
    <source>
        <dbReference type="EMBL" id="VDD16793.1"/>
    </source>
</evidence>
<reference evidence="4" key="1">
    <citation type="submission" date="2018-11" db="EMBL/GenBank/DDBJ databases">
        <authorList>
            <consortium name="Genoscope - CEA"/>
            <person name="William W."/>
        </authorList>
    </citation>
    <scope>NUCLEOTIDE SEQUENCE</scope>
</reference>
<dbReference type="Gramene" id="A03p13870.2_BraZ1">
    <property type="protein sequence ID" value="A03p13870.2_BraZ1.CDS.1"/>
    <property type="gene ID" value="A03g13870.2_BraZ1"/>
</dbReference>
<accession>A0A3P6AZ97</accession>